<feature type="compositionally biased region" description="Gly residues" evidence="1">
    <location>
        <begin position="1"/>
        <end position="21"/>
    </location>
</feature>
<dbReference type="EMBL" id="CP005386">
    <property type="protein sequence ID" value="AGL27353.1"/>
    <property type="molecule type" value="Genomic_DNA"/>
</dbReference>
<proteinExistence type="predicted"/>
<dbReference type="KEGG" id="mtuc:J113_13180"/>
<protein>
    <submittedName>
        <fullName evidence="2">D-amino acid oxidase</fullName>
    </submittedName>
</protein>
<dbReference type="AlphaFoldDB" id="R4MEG1"/>
<organism evidence="2 3">
    <name type="scientific">Mycobacterium tuberculosis CAS/NITR204</name>
    <dbReference type="NCBI Taxonomy" id="1310114"/>
    <lineage>
        <taxon>Bacteria</taxon>
        <taxon>Bacillati</taxon>
        <taxon>Actinomycetota</taxon>
        <taxon>Actinomycetes</taxon>
        <taxon>Mycobacteriales</taxon>
        <taxon>Mycobacteriaceae</taxon>
        <taxon>Mycobacterium</taxon>
        <taxon>Mycobacterium tuberculosis complex</taxon>
    </lineage>
</organism>
<gene>
    <name evidence="2" type="ORF">J113_13180</name>
</gene>
<accession>R4MEG1</accession>
<dbReference type="Proteomes" id="UP000013548">
    <property type="component" value="Chromosome"/>
</dbReference>
<evidence type="ECO:0000256" key="1">
    <source>
        <dbReference type="SAM" id="MobiDB-lite"/>
    </source>
</evidence>
<feature type="region of interest" description="Disordered" evidence="1">
    <location>
        <begin position="1"/>
        <end position="25"/>
    </location>
</feature>
<evidence type="ECO:0000313" key="3">
    <source>
        <dbReference type="Proteomes" id="UP000013548"/>
    </source>
</evidence>
<dbReference type="HOGENOM" id="CLU_1853040_0_0_11"/>
<dbReference type="BioCyc" id="MTUB1310114:G13A2-1919-MONOMER"/>
<reference evidence="2 3" key="1">
    <citation type="journal article" date="2013" name="Genome Announc.">
        <title>Whole-Genome Sequences of Four Clinical Isolates of Mycobacterium tuberculosis from Tamil Nadu, South India.</title>
        <authorList>
            <person name="Narayanan S."/>
            <person name="Deshpande U."/>
        </authorList>
    </citation>
    <scope>NUCLEOTIDE SEQUENCE [LARGE SCALE GENOMIC DNA]</scope>
    <source>
        <strain evidence="2 3">CAS/NITR204</strain>
    </source>
</reference>
<name>R4MEG1_MYCTX</name>
<sequence length="138" mass="14554">MAGAGMGGHPANDIGGGGCGWGPRPKEPVAKVRGWIEQSLHVFRDLAKDPATGVRMTPALSVGDRIETGAMPPGLELIPDVRPADPADVPGGFRAGFHATFAAEIGPYQVDDPAIGGLAVKSKRARYGRWPRPLRRRP</sequence>
<evidence type="ECO:0000313" key="2">
    <source>
        <dbReference type="EMBL" id="AGL27353.1"/>
    </source>
</evidence>
<dbReference type="PATRIC" id="fig|1310114.3.peg.2772"/>